<dbReference type="InterPro" id="IPR019823">
    <property type="entry name" value="Mechanosensitive_channel_CS"/>
</dbReference>
<comment type="caution">
    <text evidence="11">The sequence shown here is derived from an EMBL/GenBank/DDBJ whole genome shotgun (WGS) entry which is preliminary data.</text>
</comment>
<comment type="similarity">
    <text evidence="2 10">Belongs to the MscL family.</text>
</comment>
<comment type="function">
    <text evidence="10">Channel that opens in response to stretch forces in the membrane lipid bilayer. May participate in the regulation of osmotic pressure changes within the cell.</text>
</comment>
<dbReference type="SUPFAM" id="SSF81330">
    <property type="entry name" value="Gated mechanosensitive channel"/>
    <property type="match status" value="1"/>
</dbReference>
<dbReference type="RefSeq" id="WP_120624402.1">
    <property type="nucleotide sequence ID" value="NZ_RAWG01000028.1"/>
</dbReference>
<comment type="subunit">
    <text evidence="10">Homopentamer.</text>
</comment>
<dbReference type="OrthoDB" id="9810350at2"/>
<dbReference type="InterPro" id="IPR037673">
    <property type="entry name" value="MSC/AndL"/>
</dbReference>
<reference evidence="12" key="1">
    <citation type="submission" date="2018-09" db="EMBL/GenBank/DDBJ databases">
        <authorList>
            <person name="Livingstone P.G."/>
            <person name="Whitworth D.E."/>
        </authorList>
    </citation>
    <scope>NUCLEOTIDE SEQUENCE [LARGE SCALE GENOMIC DNA]</scope>
    <source>
        <strain evidence="12">CA040B</strain>
    </source>
</reference>
<dbReference type="PANTHER" id="PTHR30266:SF2">
    <property type="entry name" value="LARGE-CONDUCTANCE MECHANOSENSITIVE CHANNEL"/>
    <property type="match status" value="1"/>
</dbReference>
<keyword evidence="7 10" id="KW-0406">Ion transport</keyword>
<feature type="transmembrane region" description="Helical" evidence="10">
    <location>
        <begin position="21"/>
        <end position="49"/>
    </location>
</feature>
<evidence type="ECO:0000256" key="9">
    <source>
        <dbReference type="ARBA" id="ARBA00023303"/>
    </source>
</evidence>
<dbReference type="Pfam" id="PF01741">
    <property type="entry name" value="MscL"/>
    <property type="match status" value="1"/>
</dbReference>
<dbReference type="GO" id="GO:0005886">
    <property type="term" value="C:plasma membrane"/>
    <property type="evidence" value="ECO:0007669"/>
    <property type="project" value="UniProtKB-SubCell"/>
</dbReference>
<organism evidence="11 12">
    <name type="scientific">Corallococcus sicarius</name>
    <dbReference type="NCBI Taxonomy" id="2316726"/>
    <lineage>
        <taxon>Bacteria</taxon>
        <taxon>Pseudomonadati</taxon>
        <taxon>Myxococcota</taxon>
        <taxon>Myxococcia</taxon>
        <taxon>Myxococcales</taxon>
        <taxon>Cystobacterineae</taxon>
        <taxon>Myxococcaceae</taxon>
        <taxon>Corallococcus</taxon>
    </lineage>
</organism>
<name>A0A3A8NRS5_9BACT</name>
<evidence type="ECO:0000256" key="2">
    <source>
        <dbReference type="ARBA" id="ARBA00007254"/>
    </source>
</evidence>
<dbReference type="AlphaFoldDB" id="A0A3A8NRS5"/>
<protein>
    <recommendedName>
        <fullName evidence="10">Large-conductance mechanosensitive channel</fullName>
    </recommendedName>
</protein>
<accession>A0A3A8NRS5</accession>
<keyword evidence="5 10" id="KW-0812">Transmembrane</keyword>
<dbReference type="HAMAP" id="MF_00115">
    <property type="entry name" value="MscL"/>
    <property type="match status" value="1"/>
</dbReference>
<keyword evidence="3 10" id="KW-0813">Transport</keyword>
<dbReference type="Proteomes" id="UP000273405">
    <property type="component" value="Unassembled WGS sequence"/>
</dbReference>
<dbReference type="EMBL" id="RAWG01000028">
    <property type="protein sequence ID" value="RKH45980.1"/>
    <property type="molecule type" value="Genomic_DNA"/>
</dbReference>
<evidence type="ECO:0000256" key="10">
    <source>
        <dbReference type="HAMAP-Rule" id="MF_00115"/>
    </source>
</evidence>
<dbReference type="PROSITE" id="PS01327">
    <property type="entry name" value="MSCL"/>
    <property type="match status" value="1"/>
</dbReference>
<sequence length="137" mass="14675">MSVLSDFKQFALKGNVVDLAVAVVIGNAFTAIVNAVVADLVMPVVGLVLPGGDWREVTVTPLQLRIGHLMGAVLDFLIIALVLFLVVVKMSKLWSRKEAPPPPSTRVCPECRETIPLEARRCRACTSALEPLASPSA</sequence>
<keyword evidence="9 10" id="KW-0407">Ion channel</keyword>
<keyword evidence="6 10" id="KW-1133">Transmembrane helix</keyword>
<proteinExistence type="inferred from homology"/>
<comment type="subcellular location">
    <subcellularLocation>
        <location evidence="1 10">Cell membrane</location>
        <topology evidence="1 10">Multi-pass membrane protein</topology>
    </subcellularLocation>
</comment>
<evidence type="ECO:0000256" key="4">
    <source>
        <dbReference type="ARBA" id="ARBA00022475"/>
    </source>
</evidence>
<gene>
    <name evidence="10 11" type="primary">mscL</name>
    <name evidence="11" type="ORF">D7X12_06575</name>
</gene>
<dbReference type="PANTHER" id="PTHR30266">
    <property type="entry name" value="MECHANOSENSITIVE CHANNEL MSCL"/>
    <property type="match status" value="1"/>
</dbReference>
<evidence type="ECO:0000256" key="7">
    <source>
        <dbReference type="ARBA" id="ARBA00023065"/>
    </source>
</evidence>
<dbReference type="PRINTS" id="PR01264">
    <property type="entry name" value="MECHCHANNEL"/>
</dbReference>
<dbReference type="Gene3D" id="1.10.1200.120">
    <property type="entry name" value="Large-conductance mechanosensitive channel, MscL, domain 1"/>
    <property type="match status" value="1"/>
</dbReference>
<evidence type="ECO:0000256" key="5">
    <source>
        <dbReference type="ARBA" id="ARBA00022692"/>
    </source>
</evidence>
<keyword evidence="8 10" id="KW-0472">Membrane</keyword>
<dbReference type="InterPro" id="IPR001185">
    <property type="entry name" value="MS_channel"/>
</dbReference>
<evidence type="ECO:0000313" key="12">
    <source>
        <dbReference type="Proteomes" id="UP000273405"/>
    </source>
</evidence>
<feature type="transmembrane region" description="Helical" evidence="10">
    <location>
        <begin position="69"/>
        <end position="88"/>
    </location>
</feature>
<dbReference type="NCBIfam" id="TIGR00220">
    <property type="entry name" value="mscL"/>
    <property type="match status" value="1"/>
</dbReference>
<evidence type="ECO:0000256" key="6">
    <source>
        <dbReference type="ARBA" id="ARBA00022989"/>
    </source>
</evidence>
<evidence type="ECO:0000256" key="1">
    <source>
        <dbReference type="ARBA" id="ARBA00004651"/>
    </source>
</evidence>
<evidence type="ECO:0000256" key="8">
    <source>
        <dbReference type="ARBA" id="ARBA00023136"/>
    </source>
</evidence>
<evidence type="ECO:0000313" key="11">
    <source>
        <dbReference type="EMBL" id="RKH45980.1"/>
    </source>
</evidence>
<evidence type="ECO:0000256" key="3">
    <source>
        <dbReference type="ARBA" id="ARBA00022448"/>
    </source>
</evidence>
<keyword evidence="4 10" id="KW-1003">Cell membrane</keyword>
<dbReference type="InterPro" id="IPR036019">
    <property type="entry name" value="MscL_channel"/>
</dbReference>
<keyword evidence="12" id="KW-1185">Reference proteome</keyword>
<dbReference type="GO" id="GO:0008381">
    <property type="term" value="F:mechanosensitive monoatomic ion channel activity"/>
    <property type="evidence" value="ECO:0007669"/>
    <property type="project" value="UniProtKB-UniRule"/>
</dbReference>